<sequence length="264" mass="26764">MGRRFPPPSSFRELLKRNSASRPSLCVSVWQRVHARVGARRPGGGDVGPLSSPRGPGRGASVRAGSQEPGGRAAASRAPAPPPPPPPAAAAAATAATAAAAGERSRGQAGPHRSPVSARAPPEPCARALRPRDARQVAARGPGASALGGGGGRIVPRLEAGPAARPQPDLHRHLPERPGGPSAPRARAPPPPPQRGELGPGVPVEGRGEARGALPGKSGKIGRRTRRSWRGPCTPELALSGGGLLGSEAPHRHCGPRAWGCRGT</sequence>
<proteinExistence type="predicted"/>
<evidence type="ECO:0000313" key="1">
    <source>
        <dbReference type="EMBL" id="CAI9695068.1"/>
    </source>
</evidence>
<organism evidence="1 2">
    <name type="scientific">Rangifer tarandus platyrhynchus</name>
    <name type="common">Svalbard reindeer</name>
    <dbReference type="NCBI Taxonomy" id="3082113"/>
    <lineage>
        <taxon>Eukaryota</taxon>
        <taxon>Metazoa</taxon>
        <taxon>Chordata</taxon>
        <taxon>Craniata</taxon>
        <taxon>Vertebrata</taxon>
        <taxon>Euteleostomi</taxon>
        <taxon>Mammalia</taxon>
        <taxon>Eutheria</taxon>
        <taxon>Laurasiatheria</taxon>
        <taxon>Artiodactyla</taxon>
        <taxon>Ruminantia</taxon>
        <taxon>Pecora</taxon>
        <taxon>Cervidae</taxon>
        <taxon>Odocoileinae</taxon>
        <taxon>Rangifer</taxon>
    </lineage>
</organism>
<name>A0ACB0E3M4_RANTA</name>
<gene>
    <name evidence="1" type="ORF">MRATA1EN3_LOCUS6281</name>
</gene>
<accession>A0ACB0E3M4</accession>
<dbReference type="EMBL" id="OX596098">
    <property type="protein sequence ID" value="CAI9695068.1"/>
    <property type="molecule type" value="Genomic_DNA"/>
</dbReference>
<protein>
    <submittedName>
        <fullName evidence="1">Uncharacterized protein</fullName>
    </submittedName>
</protein>
<dbReference type="Proteomes" id="UP001162501">
    <property type="component" value="Chromosome 14"/>
</dbReference>
<reference evidence="1" key="1">
    <citation type="submission" date="2023-05" db="EMBL/GenBank/DDBJ databases">
        <authorList>
            <consortium name="ELIXIR-Norway"/>
        </authorList>
    </citation>
    <scope>NUCLEOTIDE SEQUENCE</scope>
</reference>
<evidence type="ECO:0000313" key="2">
    <source>
        <dbReference type="Proteomes" id="UP001162501"/>
    </source>
</evidence>